<comment type="caution">
    <text evidence="3">The sequence shown here is derived from an EMBL/GenBank/DDBJ whole genome shotgun (WGS) entry which is preliminary data.</text>
</comment>
<dbReference type="Pfam" id="PF19086">
    <property type="entry name" value="Terpene_syn_C_2"/>
    <property type="match status" value="1"/>
</dbReference>
<dbReference type="SFLD" id="SFLDS00005">
    <property type="entry name" value="Isoprenoid_Synthase_Type_I"/>
    <property type="match status" value="1"/>
</dbReference>
<protein>
    <recommendedName>
        <fullName evidence="2">Terpene synthase</fullName>
        <ecNumber evidence="2">4.2.3.-</ecNumber>
    </recommendedName>
</protein>
<proteinExistence type="inferred from homology"/>
<dbReference type="PANTHER" id="PTHR35201">
    <property type="entry name" value="TERPENE SYNTHASE"/>
    <property type="match status" value="1"/>
</dbReference>
<accession>A0ABP6MI22</accession>
<dbReference type="EC" id="4.2.3.-" evidence="2"/>
<dbReference type="EMBL" id="BAAAUG010000039">
    <property type="protein sequence ID" value="GAA3101813.1"/>
    <property type="molecule type" value="Genomic_DNA"/>
</dbReference>
<sequence>MIVARPQSFRRKVNAAMEFRLSEVELPPLYCPLESAVHPHVRHIEKRAVEWVESSGMCASEREKAWVVATHSADFFARFAPVADDDRLLAAVLWVYWGFGFDDARCDSGPLSGRPAQFNALAGQVQRACETDSAVADDRFIGALQDIMRRFRSFAPPTQVHRFAQAHRAWLSGVSWQIGNQAAGRMPGLDEFLAMRLLSAGGHPTFALLELATGAEVPDRDLHHPSVQALTEMAIMVASLDNDRHSLHKELSHGQADQNIYTVLMAERGVPLQEAVDQANVLRDRILLRFLHLHDRVRPTAGTDLATYLQGLRYGVRGNNEWGMRVPRYLSLGHWPEELEHTLPAWADEPSDRRPGPVEQAPCIAWWWDSDVG</sequence>
<evidence type="ECO:0000313" key="3">
    <source>
        <dbReference type="EMBL" id="GAA3101813.1"/>
    </source>
</evidence>
<dbReference type="Gene3D" id="1.10.600.10">
    <property type="entry name" value="Farnesyl Diphosphate Synthase"/>
    <property type="match status" value="1"/>
</dbReference>
<keyword evidence="2" id="KW-0479">Metal-binding</keyword>
<dbReference type="SUPFAM" id="SSF48576">
    <property type="entry name" value="Terpenoid synthases"/>
    <property type="match status" value="1"/>
</dbReference>
<dbReference type="InterPro" id="IPR008949">
    <property type="entry name" value="Isoprenoid_synthase_dom_sf"/>
</dbReference>
<dbReference type="Proteomes" id="UP001501637">
    <property type="component" value="Unassembled WGS sequence"/>
</dbReference>
<evidence type="ECO:0000256" key="1">
    <source>
        <dbReference type="ARBA" id="ARBA00023239"/>
    </source>
</evidence>
<dbReference type="SFLD" id="SFLDG01020">
    <property type="entry name" value="Terpene_Cyclase_Like_2"/>
    <property type="match status" value="1"/>
</dbReference>
<comment type="similarity">
    <text evidence="2">Belongs to the terpene synthase family.</text>
</comment>
<evidence type="ECO:0000313" key="4">
    <source>
        <dbReference type="Proteomes" id="UP001501637"/>
    </source>
</evidence>
<gene>
    <name evidence="3" type="ORF">GCM10010449_26180</name>
</gene>
<evidence type="ECO:0000256" key="2">
    <source>
        <dbReference type="RuleBase" id="RU366034"/>
    </source>
</evidence>
<dbReference type="RefSeq" id="WP_386543215.1">
    <property type="nucleotide sequence ID" value="NZ_JBHTFB010000002.1"/>
</dbReference>
<organism evidence="3 4">
    <name type="scientific">Streptomyces rectiviolaceus</name>
    <dbReference type="NCBI Taxonomy" id="332591"/>
    <lineage>
        <taxon>Bacteria</taxon>
        <taxon>Bacillati</taxon>
        <taxon>Actinomycetota</taxon>
        <taxon>Actinomycetes</taxon>
        <taxon>Kitasatosporales</taxon>
        <taxon>Streptomycetaceae</taxon>
        <taxon>Streptomyces</taxon>
    </lineage>
</organism>
<keyword evidence="2" id="KW-0460">Magnesium</keyword>
<dbReference type="InterPro" id="IPR034686">
    <property type="entry name" value="Terpene_cyclase-like_2"/>
</dbReference>
<keyword evidence="1 2" id="KW-0456">Lyase</keyword>
<reference evidence="4" key="1">
    <citation type="journal article" date="2019" name="Int. J. Syst. Evol. Microbiol.">
        <title>The Global Catalogue of Microorganisms (GCM) 10K type strain sequencing project: providing services to taxonomists for standard genome sequencing and annotation.</title>
        <authorList>
            <consortium name="The Broad Institute Genomics Platform"/>
            <consortium name="The Broad Institute Genome Sequencing Center for Infectious Disease"/>
            <person name="Wu L."/>
            <person name="Ma J."/>
        </authorList>
    </citation>
    <scope>NUCLEOTIDE SEQUENCE [LARGE SCALE GENOMIC DNA]</scope>
    <source>
        <strain evidence="4">JCM 9092</strain>
    </source>
</reference>
<name>A0ABP6MI22_9ACTN</name>
<comment type="cofactor">
    <cofactor evidence="2">
        <name>Mg(2+)</name>
        <dbReference type="ChEBI" id="CHEBI:18420"/>
    </cofactor>
</comment>
<keyword evidence="4" id="KW-1185">Reference proteome</keyword>
<dbReference type="PANTHER" id="PTHR35201:SF4">
    <property type="entry name" value="BETA-PINACENE SYNTHASE-RELATED"/>
    <property type="match status" value="1"/>
</dbReference>